<dbReference type="OrthoDB" id="690771at2759"/>
<protein>
    <submittedName>
        <fullName evidence="1">Uncharacterized protein</fullName>
    </submittedName>
</protein>
<gene>
    <name evidence="1" type="ORF">RHSIM_Rhsim01G0170500</name>
</gene>
<accession>A0A834HHQ1</accession>
<comment type="caution">
    <text evidence="1">The sequence shown here is derived from an EMBL/GenBank/DDBJ whole genome shotgun (WGS) entry which is preliminary data.</text>
</comment>
<proteinExistence type="predicted"/>
<keyword evidence="2" id="KW-1185">Reference proteome</keyword>
<evidence type="ECO:0000313" key="1">
    <source>
        <dbReference type="EMBL" id="KAF7152601.1"/>
    </source>
</evidence>
<dbReference type="AlphaFoldDB" id="A0A834HHQ1"/>
<dbReference type="EMBL" id="WJXA01000001">
    <property type="protein sequence ID" value="KAF7152601.1"/>
    <property type="molecule type" value="Genomic_DNA"/>
</dbReference>
<dbReference type="Proteomes" id="UP000626092">
    <property type="component" value="Unassembled WGS sequence"/>
</dbReference>
<reference evidence="1" key="1">
    <citation type="submission" date="2019-11" db="EMBL/GenBank/DDBJ databases">
        <authorList>
            <person name="Liu Y."/>
            <person name="Hou J."/>
            <person name="Li T.-Q."/>
            <person name="Guan C.-H."/>
            <person name="Wu X."/>
            <person name="Wu H.-Z."/>
            <person name="Ling F."/>
            <person name="Zhang R."/>
            <person name="Shi X.-G."/>
            <person name="Ren J.-P."/>
            <person name="Chen E.-F."/>
            <person name="Sun J.-M."/>
        </authorList>
    </citation>
    <scope>NUCLEOTIDE SEQUENCE</scope>
    <source>
        <strain evidence="1">Adult_tree_wgs_1</strain>
        <tissue evidence="1">Leaves</tissue>
    </source>
</reference>
<sequence>MEKIHEKEGSNEGGTEKDEGIMKVWDCGSSLYDSYELASLGHVIDRHIMALPFLSGSRRPVKQISHSATVFPIAEEDRESGKAKGSSMVSCFGDLLEKILCKRREEEEREGKTKKVINCGFCNIWNRVGPWRKYLS</sequence>
<name>A0A834HHQ1_RHOSS</name>
<organism evidence="1 2">
    <name type="scientific">Rhododendron simsii</name>
    <name type="common">Sims's rhododendron</name>
    <dbReference type="NCBI Taxonomy" id="118357"/>
    <lineage>
        <taxon>Eukaryota</taxon>
        <taxon>Viridiplantae</taxon>
        <taxon>Streptophyta</taxon>
        <taxon>Embryophyta</taxon>
        <taxon>Tracheophyta</taxon>
        <taxon>Spermatophyta</taxon>
        <taxon>Magnoliopsida</taxon>
        <taxon>eudicotyledons</taxon>
        <taxon>Gunneridae</taxon>
        <taxon>Pentapetalae</taxon>
        <taxon>asterids</taxon>
        <taxon>Ericales</taxon>
        <taxon>Ericaceae</taxon>
        <taxon>Ericoideae</taxon>
        <taxon>Rhodoreae</taxon>
        <taxon>Rhododendron</taxon>
    </lineage>
</organism>
<dbReference type="PANTHER" id="PTHR33978">
    <property type="entry name" value="SERINE/THREONINE-KINASE"/>
    <property type="match status" value="1"/>
</dbReference>
<evidence type="ECO:0000313" key="2">
    <source>
        <dbReference type="Proteomes" id="UP000626092"/>
    </source>
</evidence>
<dbReference type="PANTHER" id="PTHR33978:SF18">
    <property type="entry name" value="OS01G0656300 PROTEIN"/>
    <property type="match status" value="1"/>
</dbReference>